<reference evidence="1" key="2">
    <citation type="submission" date="2025-09" db="UniProtKB">
        <authorList>
            <consortium name="Ensembl"/>
        </authorList>
    </citation>
    <scope>IDENTIFICATION</scope>
</reference>
<dbReference type="AlphaFoldDB" id="A0A8C6B9D7"/>
<proteinExistence type="predicted"/>
<organism evidence="1 2">
    <name type="scientific">Monodon monoceros</name>
    <name type="common">Narwhal</name>
    <name type="synonym">Ceratodon monodon</name>
    <dbReference type="NCBI Taxonomy" id="40151"/>
    <lineage>
        <taxon>Eukaryota</taxon>
        <taxon>Metazoa</taxon>
        <taxon>Chordata</taxon>
        <taxon>Craniata</taxon>
        <taxon>Vertebrata</taxon>
        <taxon>Euteleostomi</taxon>
        <taxon>Mammalia</taxon>
        <taxon>Eutheria</taxon>
        <taxon>Laurasiatheria</taxon>
        <taxon>Artiodactyla</taxon>
        <taxon>Whippomorpha</taxon>
        <taxon>Cetacea</taxon>
        <taxon>Odontoceti</taxon>
        <taxon>Monodontidae</taxon>
        <taxon>Monodon</taxon>
    </lineage>
</organism>
<dbReference type="GeneTree" id="ENSGT01010000228886"/>
<dbReference type="Ensembl" id="ENSMMNT00015014337.1">
    <property type="protein sequence ID" value="ENSMMNP00015013074.1"/>
    <property type="gene ID" value="ENSMMNG00015009668.1"/>
</dbReference>
<evidence type="ECO:0000313" key="1">
    <source>
        <dbReference type="Ensembl" id="ENSMMNP00015013074.1"/>
    </source>
</evidence>
<reference evidence="1" key="1">
    <citation type="submission" date="2025-08" db="UniProtKB">
        <authorList>
            <consortium name="Ensembl"/>
        </authorList>
    </citation>
    <scope>IDENTIFICATION</scope>
</reference>
<sequence length="114" mass="12620">MEMASSSTILAPGEVLAPFPGGFIKQCLLLVVFVVPRGLHSPGSCCRLVSPRSQRGGSWGMGRLTCQNTLVETGHRTFERLRKGLSTVYSRAFWGTGSWQRVWSWTLRSPFLCS</sequence>
<dbReference type="Proteomes" id="UP000694561">
    <property type="component" value="Unplaced"/>
</dbReference>
<evidence type="ECO:0000313" key="2">
    <source>
        <dbReference type="Proteomes" id="UP000694561"/>
    </source>
</evidence>
<keyword evidence="2" id="KW-1185">Reference proteome</keyword>
<protein>
    <submittedName>
        <fullName evidence="1">Uncharacterized protein</fullName>
    </submittedName>
</protein>
<name>A0A8C6B9D7_MONMO</name>
<accession>A0A8C6B9D7</accession>